<feature type="compositionally biased region" description="Pro residues" evidence="1">
    <location>
        <begin position="636"/>
        <end position="648"/>
    </location>
</feature>
<dbReference type="PANTHER" id="PTHR13239">
    <property type="entry name" value="PROTEIN REQUIRED FOR HYPHAL ANASTOMOSIS HAM-2"/>
    <property type="match status" value="1"/>
</dbReference>
<dbReference type="Proteomes" id="UP000009131">
    <property type="component" value="Unassembled WGS sequence"/>
</dbReference>
<dbReference type="Pfam" id="PF07923">
    <property type="entry name" value="N1221"/>
    <property type="match status" value="1"/>
</dbReference>
<feature type="region of interest" description="Disordered" evidence="1">
    <location>
        <begin position="1261"/>
        <end position="1328"/>
    </location>
</feature>
<feature type="compositionally biased region" description="Acidic residues" evidence="1">
    <location>
        <begin position="61"/>
        <end position="70"/>
    </location>
</feature>
<dbReference type="STRING" id="764103.G7DVZ8"/>
<dbReference type="HOGENOM" id="CLU_003184_2_1_1"/>
<feature type="region of interest" description="Disordered" evidence="1">
    <location>
        <begin position="1"/>
        <end position="174"/>
    </location>
</feature>
<feature type="region of interest" description="Disordered" evidence="1">
    <location>
        <begin position="198"/>
        <end position="278"/>
    </location>
</feature>
<dbReference type="SMART" id="SM01292">
    <property type="entry name" value="N1221"/>
    <property type="match status" value="1"/>
</dbReference>
<evidence type="ECO:0000259" key="2">
    <source>
        <dbReference type="SMART" id="SM01292"/>
    </source>
</evidence>
<protein>
    <recommendedName>
        <fullName evidence="6">Far11/STRP C-terminal domain-containing protein</fullName>
    </recommendedName>
</protein>
<feature type="compositionally biased region" description="Acidic residues" evidence="1">
    <location>
        <begin position="15"/>
        <end position="34"/>
    </location>
</feature>
<feature type="compositionally biased region" description="Polar residues" evidence="1">
    <location>
        <begin position="1102"/>
        <end position="1116"/>
    </location>
</feature>
<reference evidence="4 5" key="1">
    <citation type="journal article" date="2011" name="J. Gen. Appl. Microbiol.">
        <title>Draft genome sequencing of the enigmatic basidiomycete Mixia osmundae.</title>
        <authorList>
            <person name="Nishida H."/>
            <person name="Nagatsuka Y."/>
            <person name="Sugiyama J."/>
        </authorList>
    </citation>
    <scope>NUCLEOTIDE SEQUENCE [LARGE SCALE GENOMIC DNA]</scope>
    <source>
        <strain evidence="5">CBS 9802 / IAM 14324 / JCM 22182 / KY 12970</strain>
    </source>
</reference>
<keyword evidence="5" id="KW-1185">Reference proteome</keyword>
<evidence type="ECO:0000259" key="3">
    <source>
        <dbReference type="SMART" id="SM01293"/>
    </source>
</evidence>
<evidence type="ECO:0000256" key="1">
    <source>
        <dbReference type="SAM" id="MobiDB-lite"/>
    </source>
</evidence>
<feature type="region of interest" description="Disordered" evidence="1">
    <location>
        <begin position="1101"/>
        <end position="1145"/>
    </location>
</feature>
<evidence type="ECO:0000313" key="5">
    <source>
        <dbReference type="Proteomes" id="UP000009131"/>
    </source>
</evidence>
<feature type="domain" description="Far11/STRP C-terminal" evidence="3">
    <location>
        <begin position="684"/>
        <end position="1165"/>
    </location>
</feature>
<reference evidence="4 5" key="2">
    <citation type="journal article" date="2012" name="Open Biol.">
        <title>Characteristics of nucleosomes and linker DNA regions on the genome of the basidiomycete Mixia osmundae revealed by mono- and dinucleosome mapping.</title>
        <authorList>
            <person name="Nishida H."/>
            <person name="Kondo S."/>
            <person name="Matsumoto T."/>
            <person name="Suzuki Y."/>
            <person name="Yoshikawa H."/>
            <person name="Taylor T.D."/>
            <person name="Sugiyama J."/>
        </authorList>
    </citation>
    <scope>NUCLEOTIDE SEQUENCE [LARGE SCALE GENOMIC DNA]</scope>
    <source>
        <strain evidence="5">CBS 9802 / IAM 14324 / JCM 22182 / KY 12970</strain>
    </source>
</reference>
<dbReference type="InterPro" id="IPR040185">
    <property type="entry name" value="Far11/STRP"/>
</dbReference>
<dbReference type="PANTHER" id="PTHR13239:SF4">
    <property type="entry name" value="AT25231P"/>
    <property type="match status" value="1"/>
</dbReference>
<dbReference type="GO" id="GO:0005829">
    <property type="term" value="C:cytosol"/>
    <property type="evidence" value="ECO:0007669"/>
    <property type="project" value="TreeGrafter"/>
</dbReference>
<accession>G7DVZ8</accession>
<organism evidence="4 5">
    <name type="scientific">Mixia osmundae (strain CBS 9802 / IAM 14324 / JCM 22182 / KY 12970)</name>
    <dbReference type="NCBI Taxonomy" id="764103"/>
    <lineage>
        <taxon>Eukaryota</taxon>
        <taxon>Fungi</taxon>
        <taxon>Dikarya</taxon>
        <taxon>Basidiomycota</taxon>
        <taxon>Pucciniomycotina</taxon>
        <taxon>Mixiomycetes</taxon>
        <taxon>Mixiales</taxon>
        <taxon>Mixiaceae</taxon>
        <taxon>Mixia</taxon>
    </lineage>
</organism>
<dbReference type="Pfam" id="PF11882">
    <property type="entry name" value="DUF3402"/>
    <property type="match status" value="1"/>
</dbReference>
<proteinExistence type="predicted"/>
<feature type="region of interest" description="Disordered" evidence="1">
    <location>
        <begin position="610"/>
        <end position="671"/>
    </location>
</feature>
<dbReference type="eggNOG" id="KOG3680">
    <property type="taxonomic scope" value="Eukaryota"/>
</dbReference>
<feature type="compositionally biased region" description="Low complexity" evidence="1">
    <location>
        <begin position="249"/>
        <end position="260"/>
    </location>
</feature>
<evidence type="ECO:0008006" key="6">
    <source>
        <dbReference type="Google" id="ProtNLM"/>
    </source>
</evidence>
<dbReference type="GO" id="GO:0007010">
    <property type="term" value="P:cytoskeleton organization"/>
    <property type="evidence" value="ECO:0007669"/>
    <property type="project" value="TreeGrafter"/>
</dbReference>
<dbReference type="InterPro" id="IPR021819">
    <property type="entry name" value="Far11/STRP_C"/>
</dbReference>
<dbReference type="InParanoid" id="G7DVZ8"/>
<feature type="compositionally biased region" description="Basic and acidic residues" evidence="1">
    <location>
        <begin position="1298"/>
        <end position="1311"/>
    </location>
</feature>
<name>G7DVZ8_MIXOS</name>
<dbReference type="OMA" id="ETDSYGW"/>
<comment type="caution">
    <text evidence="4">The sequence shown here is derived from an EMBL/GenBank/DDBJ whole genome shotgun (WGS) entry which is preliminary data.</text>
</comment>
<feature type="compositionally biased region" description="Basic and acidic residues" evidence="1">
    <location>
        <begin position="198"/>
        <end position="207"/>
    </location>
</feature>
<evidence type="ECO:0000313" key="4">
    <source>
        <dbReference type="EMBL" id="GAA94758.1"/>
    </source>
</evidence>
<sequence>MVRPALQRNSLPEPPDGDNEGLSEPEGAMDELEAPELALASTMPDLPGQPSHPPKSFAEAAAEELEDADSSEYRGATSHPMLPSWSYPSKPHVPNPLVPDEELPKVASPLKSASAHTVDLPPIDQLDESDGQPIAQRHAPSSPEIRTTITLNGNSPSYRSLSNGTLASDANDPSGFEEQDIIALEADIEPSIQDEHVQILSREDAPRRTRAQILTRDSNTVDPARHASEPARPVLPLQPQILKRPLKPPVSSVDASPDSPQAQDSDLPGLNGGQNGGLQQSLQTAIAAPPKPKAPESPAYGYSYTDSDPLQTELEEWFSYVEIPGVVKDGRDSWERGWETSHSDEPWLEATPALRKRHIQDMLEHLEHSDPEVRFEAGRRLAYIAHGTPIYSESSDHHLLLIITNCNVLREAGTLNGVFEALKGTANRWLLLSTTNERNDASPLAPSMTRVERAECLEEINSELSMYLSILYFMGEIFNGDLQWAEEIMSVEPPLPVYLFTLVANLRERNAKGYPVKKLLLLLWKALLACIGGSQDIQRVKKLVREIEGLHNPDIKARAQLATKVATTDLAHFGNDVAIKYPSYIPPPPPMPIPGLPLERINRAVAPTPIRPTFSYQSGPDPASNAEAGSSKAQQPQPPTPAPSPPPAVAKGKKQQYQTDQSKPFVMPFSSANSRYKGKERMVPRSVEEAADLYLTNLRISTSLWQIWKVREECMAEETGLSRVLPDGSTAAMNALTDQVATLTLDEVDSDDEGSPAMDPMTFLRRLEKETRRQATQAPSPISAKLEKKAQDIVRLQRIETLYRSTLPRLQSVVIVLLKLLLATVTANNGLGNSGNAEDPPAELTLEDTDILRHREITSKAVSAVLLLTLRWFKASHALKFEYLAQLLVDSNCFLLILKMFGLQEVAQSVASRNDVEDCNFFRYCSMYGSAAPPVPRPEDILLAQPANKGTSAEAQARGEGQIITEYSSRNFFSAINFVHILQKLTKRKAHRTALLVQYKSSAILKRILKVSQPDLQLYTLKVIKSQVPYCGRKWRQSNMKVITGIYLHLRPDLREEWLTTVDLDGDIEDSLPHEQALRDLIKFFNEKHYSIYAPNLHRRSTSSLGASSNGPNESNKPPHPSPGFSHGSMRLSDHDSFPPTRPMSSISLDDHASSYLSDSLADHYLEDYEEMLGDLFTPNYAAPDGDANIWADTGRMQSEHAWQRLSAILGDYDDISDSESIGSVDYFGLTDIGADETASDEGDELKAWEQLSPETISALEEERVHSLSPAGSPRSPRPRRSSQEPRSPALRPVLSSRYDDDKVFDSRSDDENLIVPPRSPHTGPAVDEFEVVFGQ</sequence>
<feature type="domain" description="Far11/STRP N-terminal" evidence="2">
    <location>
        <begin position="297"/>
        <end position="602"/>
    </location>
</feature>
<dbReference type="InterPro" id="IPR012486">
    <property type="entry name" value="Far11/STRP_N"/>
</dbReference>
<dbReference type="EMBL" id="BABT02000046">
    <property type="protein sequence ID" value="GAA94758.1"/>
    <property type="molecule type" value="Genomic_DNA"/>
</dbReference>
<feature type="compositionally biased region" description="Polar residues" evidence="1">
    <location>
        <begin position="144"/>
        <end position="168"/>
    </location>
</feature>
<gene>
    <name evidence="4" type="primary">Mo01412</name>
    <name evidence="4" type="ORF">E5Q_01412</name>
</gene>
<dbReference type="SMART" id="SM01293">
    <property type="entry name" value="DUF3402"/>
    <property type="match status" value="1"/>
</dbReference>
<dbReference type="RefSeq" id="XP_014568137.1">
    <property type="nucleotide sequence ID" value="XM_014712651.1"/>
</dbReference>
<dbReference type="OrthoDB" id="18234at2759"/>